<sequence length="186" mass="20826">MNTARRRLLLSFPFLGLAGCAGLGLPSQLTLTQAELDERLARRFPRTQRVLEVLELTLSAPRVALLPQSNRLACDFALGLRDRLFDSQYAGRIGFDTGLRWEPSDATLRLSQVTVQRLELDTAPRALSAQGQRLGRLLAEQLLEGFTLWQMPEEQHRRLQRAGLTVGPIEVTEQGLVARFTPLAPR</sequence>
<dbReference type="Gene3D" id="3.15.10.40">
    <property type="entry name" value="Uncharacterised protein PF07273, DUF1439"/>
    <property type="match status" value="1"/>
</dbReference>
<dbReference type="AlphaFoldDB" id="A0A848F518"/>
<evidence type="ECO:0000313" key="2">
    <source>
        <dbReference type="Proteomes" id="UP000574067"/>
    </source>
</evidence>
<dbReference type="Proteomes" id="UP000574067">
    <property type="component" value="Unassembled WGS sequence"/>
</dbReference>
<evidence type="ECO:0008006" key="3">
    <source>
        <dbReference type="Google" id="ProtNLM"/>
    </source>
</evidence>
<organism evidence="1 2">
    <name type="scientific">Azohydromonas caseinilytica</name>
    <dbReference type="NCBI Taxonomy" id="2728836"/>
    <lineage>
        <taxon>Bacteria</taxon>
        <taxon>Pseudomonadati</taxon>
        <taxon>Pseudomonadota</taxon>
        <taxon>Betaproteobacteria</taxon>
        <taxon>Burkholderiales</taxon>
        <taxon>Sphaerotilaceae</taxon>
        <taxon>Azohydromonas</taxon>
    </lineage>
</organism>
<keyword evidence="2" id="KW-1185">Reference proteome</keyword>
<reference evidence="1 2" key="1">
    <citation type="submission" date="2020-04" db="EMBL/GenBank/DDBJ databases">
        <title>Azohydromonas sp. isolated from soil.</title>
        <authorList>
            <person name="Dahal R.H."/>
        </authorList>
    </citation>
    <scope>NUCLEOTIDE SEQUENCE [LARGE SCALE GENOMIC DNA]</scope>
    <source>
        <strain evidence="1 2">G-1-1-14</strain>
    </source>
</reference>
<gene>
    <name evidence="1" type="ORF">HHL10_04280</name>
</gene>
<dbReference type="EMBL" id="JABBFW010000002">
    <property type="protein sequence ID" value="NML14198.1"/>
    <property type="molecule type" value="Genomic_DNA"/>
</dbReference>
<name>A0A848F518_9BURK</name>
<proteinExistence type="predicted"/>
<comment type="caution">
    <text evidence="1">The sequence shown here is derived from an EMBL/GenBank/DDBJ whole genome shotgun (WGS) entry which is preliminary data.</text>
</comment>
<accession>A0A848F518</accession>
<evidence type="ECO:0000313" key="1">
    <source>
        <dbReference type="EMBL" id="NML14198.1"/>
    </source>
</evidence>
<dbReference type="RefSeq" id="WP_169159103.1">
    <property type="nucleotide sequence ID" value="NZ_JABBFW010000002.1"/>
</dbReference>
<dbReference type="PROSITE" id="PS51257">
    <property type="entry name" value="PROKAR_LIPOPROTEIN"/>
    <property type="match status" value="1"/>
</dbReference>
<protein>
    <recommendedName>
        <fullName evidence="3">DUF1439 domain-containing protein</fullName>
    </recommendedName>
</protein>